<dbReference type="RefSeq" id="XP_035666899.1">
    <property type="nucleotide sequence ID" value="XM_035811006.1"/>
</dbReference>
<evidence type="ECO:0000313" key="6">
    <source>
        <dbReference type="RefSeq" id="XP_035666899.1"/>
    </source>
</evidence>
<dbReference type="GO" id="GO:0050664">
    <property type="term" value="F:oxidoreductase activity, acting on NAD(P)H, oxygen as acceptor"/>
    <property type="evidence" value="ECO:0000318"/>
    <property type="project" value="GO_Central"/>
</dbReference>
<dbReference type="InterPro" id="IPR036291">
    <property type="entry name" value="NAD(P)-bd_dom_sf"/>
</dbReference>
<dbReference type="Gene3D" id="3.40.50.720">
    <property type="entry name" value="NAD(P)-binding Rossmann-like Domain"/>
    <property type="match status" value="1"/>
</dbReference>
<evidence type="ECO:0000256" key="1">
    <source>
        <dbReference type="ARBA" id="ARBA00006484"/>
    </source>
</evidence>
<dbReference type="PANTHER" id="PTHR43008:SF4">
    <property type="entry name" value="CHAIN DEHYDROGENASE, PUTATIVE (AFU_ORTHOLOGUE AFUA_4G08710)-RELATED"/>
    <property type="match status" value="1"/>
</dbReference>
<dbReference type="AlphaFoldDB" id="A0A9J7KN63"/>
<dbReference type="InterPro" id="IPR002347">
    <property type="entry name" value="SDR_fam"/>
</dbReference>
<dbReference type="KEGG" id="bfo:118409729"/>
<organism evidence="3 6">
    <name type="scientific">Branchiostoma floridae</name>
    <name type="common">Florida lancelet</name>
    <name type="synonym">Amphioxus</name>
    <dbReference type="NCBI Taxonomy" id="7739"/>
    <lineage>
        <taxon>Eukaryota</taxon>
        <taxon>Metazoa</taxon>
        <taxon>Chordata</taxon>
        <taxon>Cephalochordata</taxon>
        <taxon>Leptocardii</taxon>
        <taxon>Amphioxiformes</taxon>
        <taxon>Branchiostomatidae</taxon>
        <taxon>Branchiostoma</taxon>
    </lineage>
</organism>
<dbReference type="SUPFAM" id="SSF51735">
    <property type="entry name" value="NAD(P)-binding Rossmann-fold domains"/>
    <property type="match status" value="1"/>
</dbReference>
<reference evidence="4 5" key="2">
    <citation type="submission" date="2025-04" db="UniProtKB">
        <authorList>
            <consortium name="RefSeq"/>
        </authorList>
    </citation>
    <scope>IDENTIFICATION</scope>
    <source>
        <strain evidence="4 5">S238N-H82</strain>
        <tissue evidence="4 5">Testes</tissue>
    </source>
</reference>
<evidence type="ECO:0000313" key="5">
    <source>
        <dbReference type="RefSeq" id="XP_035666898.1"/>
    </source>
</evidence>
<reference evidence="3" key="1">
    <citation type="journal article" date="2020" name="Nat. Ecol. Evol.">
        <title>Deeply conserved synteny resolves early events in vertebrate evolution.</title>
        <authorList>
            <person name="Simakov O."/>
            <person name="Marletaz F."/>
            <person name="Yue J.X."/>
            <person name="O'Connell B."/>
            <person name="Jenkins J."/>
            <person name="Brandt A."/>
            <person name="Calef R."/>
            <person name="Tung C.H."/>
            <person name="Huang T.K."/>
            <person name="Schmutz J."/>
            <person name="Satoh N."/>
            <person name="Yu J.K."/>
            <person name="Putnam N.H."/>
            <person name="Green R.E."/>
            <person name="Rokhsar D.S."/>
        </authorList>
    </citation>
    <scope>NUCLEOTIDE SEQUENCE [LARGE SCALE GENOMIC DNA]</scope>
    <source>
        <strain evidence="3">S238N-H82</strain>
    </source>
</reference>
<dbReference type="PANTHER" id="PTHR43008">
    <property type="entry name" value="BENZIL REDUCTASE"/>
    <property type="match status" value="1"/>
</dbReference>
<dbReference type="OMA" id="IDTEAWS"/>
<dbReference type="OrthoDB" id="9972873at2759"/>
<dbReference type="FunFam" id="3.40.50.720:FF:000753">
    <property type="entry name" value="Predicted protein"/>
    <property type="match status" value="1"/>
</dbReference>
<accession>A0A9J7KN63</accession>
<evidence type="ECO:0000256" key="2">
    <source>
        <dbReference type="ARBA" id="ARBA00023002"/>
    </source>
</evidence>
<gene>
    <name evidence="4 5 6" type="primary">LOC118409729</name>
</gene>
<dbReference type="RefSeq" id="XP_035666898.1">
    <property type="nucleotide sequence ID" value="XM_035811005.1"/>
</dbReference>
<comment type="similarity">
    <text evidence="1">Belongs to the short-chain dehydrogenases/reductases (SDR) family.</text>
</comment>
<dbReference type="PRINTS" id="PR00081">
    <property type="entry name" value="GDHRDH"/>
</dbReference>
<dbReference type="GeneID" id="118409729"/>
<sequence length="267" mass="28720">MTSTKVALVTGGTRGIGYGIAQELASAGYSLILGYKENHQRAEGAKAELEETYKVRVFVVAGGTEEEATADAYFVCVDENFDGKLTALVHNAGGYFGGRSTGPPKPDANGSWFAGWEAYEFYHNIYAKCFLRLVEKAVTRMEDERGYIVAVSGVGCNSNASPSLPYFTPGTAKSSMEYMVRSYAKQLAPRRITCNTIIPGMIDTDAWAAMKERLGTDGVQGMVSRLVGMKRWGTPKDVGGVAAFLCSEKASFITGVAIPVDGAFHLK</sequence>
<dbReference type="RefSeq" id="XP_035666897.1">
    <property type="nucleotide sequence ID" value="XM_035811004.1"/>
</dbReference>
<protein>
    <submittedName>
        <fullName evidence="4 5">3-oxoacyl-[acyl-carrier-protein] reductase FabG-like</fullName>
    </submittedName>
</protein>
<name>A0A9J7KN63_BRAFL</name>
<evidence type="ECO:0000313" key="4">
    <source>
        <dbReference type="RefSeq" id="XP_035666897.1"/>
    </source>
</evidence>
<dbReference type="Proteomes" id="UP000001554">
    <property type="component" value="Chromosome 2"/>
</dbReference>
<keyword evidence="3" id="KW-1185">Reference proteome</keyword>
<dbReference type="Pfam" id="PF13561">
    <property type="entry name" value="adh_short_C2"/>
    <property type="match status" value="1"/>
</dbReference>
<keyword evidence="2" id="KW-0560">Oxidoreductase</keyword>
<dbReference type="GO" id="GO:0016616">
    <property type="term" value="F:oxidoreductase activity, acting on the CH-OH group of donors, NAD or NADP as acceptor"/>
    <property type="evidence" value="ECO:0007669"/>
    <property type="project" value="UniProtKB-ARBA"/>
</dbReference>
<evidence type="ECO:0000313" key="3">
    <source>
        <dbReference type="Proteomes" id="UP000001554"/>
    </source>
</evidence>
<proteinExistence type="inferred from homology"/>